<proteinExistence type="predicted"/>
<sequence length="145" mass="14590">MTDAARSLWPGRPRPPYLRLAIALIAAPAILAAIGTGISFLIAGASEETLEGTMAVTNQAGIALGVLGGLLLVIAGLPGVATLWALGQRSVLAWSATGVVLGAGASAILGIAQQGQVSQTSLTVGTVFCWLMFLLIRAIAGVRTG</sequence>
<accession>A0A8J7MA89</accession>
<gene>
    <name evidence="2" type="ORF">H0I76_14180</name>
</gene>
<protein>
    <submittedName>
        <fullName evidence="2">Uncharacterized protein</fullName>
    </submittedName>
</protein>
<evidence type="ECO:0000313" key="3">
    <source>
        <dbReference type="Proteomes" id="UP000655420"/>
    </source>
</evidence>
<organism evidence="2 3">
    <name type="scientific">Thermohalobaculum xanthum</name>
    <dbReference type="NCBI Taxonomy" id="2753746"/>
    <lineage>
        <taxon>Bacteria</taxon>
        <taxon>Pseudomonadati</taxon>
        <taxon>Pseudomonadota</taxon>
        <taxon>Alphaproteobacteria</taxon>
        <taxon>Rhodobacterales</taxon>
        <taxon>Paracoccaceae</taxon>
        <taxon>Thermohalobaculum</taxon>
    </lineage>
</organism>
<feature type="transmembrane region" description="Helical" evidence="1">
    <location>
        <begin position="20"/>
        <end position="42"/>
    </location>
</feature>
<dbReference type="RefSeq" id="WP_200610986.1">
    <property type="nucleotide sequence ID" value="NZ_JAEHHL010000008.1"/>
</dbReference>
<name>A0A8J7MA89_9RHOB</name>
<dbReference type="EMBL" id="JAEHHL010000008">
    <property type="protein sequence ID" value="MBK0400344.1"/>
    <property type="molecule type" value="Genomic_DNA"/>
</dbReference>
<comment type="caution">
    <text evidence="2">The sequence shown here is derived from an EMBL/GenBank/DDBJ whole genome shotgun (WGS) entry which is preliminary data.</text>
</comment>
<keyword evidence="1" id="KW-1133">Transmembrane helix</keyword>
<dbReference type="Proteomes" id="UP000655420">
    <property type="component" value="Unassembled WGS sequence"/>
</dbReference>
<keyword evidence="1" id="KW-0472">Membrane</keyword>
<feature type="transmembrane region" description="Helical" evidence="1">
    <location>
        <begin position="62"/>
        <end position="84"/>
    </location>
</feature>
<evidence type="ECO:0000256" key="1">
    <source>
        <dbReference type="SAM" id="Phobius"/>
    </source>
</evidence>
<keyword evidence="3" id="KW-1185">Reference proteome</keyword>
<keyword evidence="1" id="KW-0812">Transmembrane</keyword>
<feature type="transmembrane region" description="Helical" evidence="1">
    <location>
        <begin position="91"/>
        <end position="112"/>
    </location>
</feature>
<evidence type="ECO:0000313" key="2">
    <source>
        <dbReference type="EMBL" id="MBK0400344.1"/>
    </source>
</evidence>
<reference evidence="2" key="1">
    <citation type="submission" date="2020-12" db="EMBL/GenBank/DDBJ databases">
        <title>Bacterial taxonomy.</title>
        <authorList>
            <person name="Pan X."/>
        </authorList>
    </citation>
    <scope>NUCLEOTIDE SEQUENCE</scope>
    <source>
        <strain evidence="2">M0105</strain>
    </source>
</reference>
<feature type="transmembrane region" description="Helical" evidence="1">
    <location>
        <begin position="118"/>
        <end position="140"/>
    </location>
</feature>
<dbReference type="AlphaFoldDB" id="A0A8J7MA89"/>